<evidence type="ECO:0000313" key="9">
    <source>
        <dbReference type="EMBL" id="GFE55351.1"/>
    </source>
</evidence>
<name>A0A9W5TCU9_BABOV</name>
<dbReference type="AlphaFoldDB" id="A0A9W5TCU9"/>
<feature type="binding site" evidence="6">
    <location>
        <position position="66"/>
    </location>
    <ligand>
        <name>ATP</name>
        <dbReference type="ChEBI" id="CHEBI:30616"/>
    </ligand>
</feature>
<feature type="binding site" evidence="7">
    <location>
        <position position="177"/>
    </location>
    <ligand>
        <name>Zn(2+)</name>
        <dbReference type="ChEBI" id="CHEBI:29105"/>
    </ligand>
</feature>
<evidence type="ECO:0000256" key="6">
    <source>
        <dbReference type="PIRSR" id="PIRSR039133-2"/>
    </source>
</evidence>
<keyword evidence="10" id="KW-1185">Reference proteome</keyword>
<dbReference type="GO" id="GO:0005524">
    <property type="term" value="F:ATP binding"/>
    <property type="evidence" value="ECO:0007669"/>
    <property type="project" value="UniProtKB-UniRule"/>
</dbReference>
<dbReference type="InterPro" id="IPR023318">
    <property type="entry name" value="Ub_act_enz_dom_a_sf"/>
</dbReference>
<dbReference type="InterPro" id="IPR000594">
    <property type="entry name" value="ThiF_NAD_FAD-bd"/>
</dbReference>
<gene>
    <name evidence="9" type="ORF">BaOVIS_027550</name>
</gene>
<dbReference type="Gene3D" id="3.40.50.720">
    <property type="entry name" value="NAD(P)-binding Rossmann-like Domain"/>
    <property type="match status" value="1"/>
</dbReference>
<dbReference type="GO" id="GO:0019948">
    <property type="term" value="F:SUMO activating enzyme activity"/>
    <property type="evidence" value="ECO:0007669"/>
    <property type="project" value="UniProtKB-UniRule"/>
</dbReference>
<sequence>MGTLKTTEDDHLLASNPVETCTGVDTDDYIDLIGKASVLVVGAGGIGCEVIKILVLCGVRKLVVVDLDTIDVSNLNRQFLYRREDVGSYKAHIACERVRELAPGCDVSAKVCDVLKWRPQDVADYDLVLNALDNVRARSHINYCCMRAGVPLIESGSTGFNGQVYPIVHGITPCYDCHDKPRTKSIPVCTIRQIPEKPEHCVAWARHLYELMFGTESNSNVLSDLALPVIPAVDGLTEHIAHKWVRDVFTFLFDTQISSLSSLGDTWKDRQPPACISYPFTHGDYSHTSDGVNGSGTEHAAYFDNKGESNVELDCAEIMPPSKVRRIETPSIGSTKQGRAVSAPVYCMDNTEKQLAGSHLDIHNKMRISTTEELCEHFRDALLHIINHRREAIGQLMFDKDDALCMQFVASAANLRMINFHIPHLSAWDVQSIAGAITPAIAATNSIVAASQVMQLAHLLKTSRWNGNAISHDQFRKSRCSFVWIRSCVTGSTPLLKGALCSPETLDKPNAKCIICQQKLMRAELRTLDEWTLASFASKVCVDRLKMGMVNIDFDGRNILDSEFMEDDSAYANKIQTQTLPRYGISHQSILTVTCLDTGRQEEIQVVEEGSLSSGGFHLVGCDP</sequence>
<comment type="similarity">
    <text evidence="4">Belongs to the ubiquitin-activating E1 family.</text>
</comment>
<organism evidence="9 10">
    <name type="scientific">Babesia ovis</name>
    <dbReference type="NCBI Taxonomy" id="5869"/>
    <lineage>
        <taxon>Eukaryota</taxon>
        <taxon>Sar</taxon>
        <taxon>Alveolata</taxon>
        <taxon>Apicomplexa</taxon>
        <taxon>Aconoidasida</taxon>
        <taxon>Piroplasmida</taxon>
        <taxon>Babesiidae</taxon>
        <taxon>Babesia</taxon>
    </lineage>
</organism>
<feature type="binding site" evidence="6">
    <location>
        <position position="90"/>
    </location>
    <ligand>
        <name>ATP</name>
        <dbReference type="ChEBI" id="CHEBI:30616"/>
    </ligand>
</feature>
<feature type="binding site" evidence="6">
    <location>
        <begin position="42"/>
        <end position="47"/>
    </location>
    <ligand>
        <name>ATP</name>
        <dbReference type="ChEBI" id="CHEBI:30616"/>
    </ligand>
</feature>
<keyword evidence="3 4" id="KW-0067">ATP-binding</keyword>
<feature type="binding site" evidence="7">
    <location>
        <position position="174"/>
    </location>
    <ligand>
        <name>Zn(2+)</name>
        <dbReference type="ChEBI" id="CHEBI:29105"/>
    </ligand>
</feature>
<dbReference type="SUPFAM" id="SSF69572">
    <property type="entry name" value="Activating enzymes of the ubiquitin-like proteins"/>
    <property type="match status" value="1"/>
</dbReference>
<dbReference type="EMBL" id="BLIY01000020">
    <property type="protein sequence ID" value="GFE55351.1"/>
    <property type="molecule type" value="Genomic_DNA"/>
</dbReference>
<dbReference type="Proteomes" id="UP001057455">
    <property type="component" value="Unassembled WGS sequence"/>
</dbReference>
<dbReference type="GO" id="GO:0016925">
    <property type="term" value="P:protein sumoylation"/>
    <property type="evidence" value="ECO:0007669"/>
    <property type="project" value="UniProtKB-UniRule"/>
</dbReference>
<dbReference type="GO" id="GO:0046872">
    <property type="term" value="F:metal ion binding"/>
    <property type="evidence" value="ECO:0007669"/>
    <property type="project" value="UniProtKB-KW"/>
</dbReference>
<evidence type="ECO:0000256" key="5">
    <source>
        <dbReference type="PIRSR" id="PIRSR039133-1"/>
    </source>
</evidence>
<feature type="binding site" evidence="7">
    <location>
        <position position="513"/>
    </location>
    <ligand>
        <name>Zn(2+)</name>
        <dbReference type="ChEBI" id="CHEBI:29105"/>
    </ligand>
</feature>
<feature type="domain" description="THIF-type NAD/FAD binding fold" evidence="8">
    <location>
        <begin position="33"/>
        <end position="463"/>
    </location>
</feature>
<dbReference type="InterPro" id="IPR045886">
    <property type="entry name" value="ThiF/MoeB/HesA"/>
</dbReference>
<reference evidence="9" key="1">
    <citation type="submission" date="2019-12" db="EMBL/GenBank/DDBJ databases">
        <title>Genome sequence of Babesia ovis.</title>
        <authorList>
            <person name="Yamagishi J."/>
            <person name="Sevinc F."/>
            <person name="Xuan X."/>
        </authorList>
    </citation>
    <scope>NUCLEOTIDE SEQUENCE</scope>
    <source>
        <strain evidence="9">Selcuk</strain>
    </source>
</reference>
<dbReference type="GO" id="GO:0005737">
    <property type="term" value="C:cytoplasm"/>
    <property type="evidence" value="ECO:0007669"/>
    <property type="project" value="TreeGrafter"/>
</dbReference>
<keyword evidence="2 4" id="KW-0833">Ubl conjugation pathway</keyword>
<dbReference type="Pfam" id="PF00899">
    <property type="entry name" value="ThiF"/>
    <property type="match status" value="1"/>
</dbReference>
<evidence type="ECO:0000259" key="8">
    <source>
        <dbReference type="Pfam" id="PF00899"/>
    </source>
</evidence>
<evidence type="ECO:0000256" key="2">
    <source>
        <dbReference type="ARBA" id="ARBA00022786"/>
    </source>
</evidence>
<dbReference type="PANTHER" id="PTHR10953:SF5">
    <property type="entry name" value="SUMO-ACTIVATING ENZYME SUBUNIT 2"/>
    <property type="match status" value="1"/>
</dbReference>
<evidence type="ECO:0000256" key="3">
    <source>
        <dbReference type="ARBA" id="ARBA00022840"/>
    </source>
</evidence>
<feature type="binding site" evidence="7">
    <location>
        <position position="516"/>
    </location>
    <ligand>
        <name>Zn(2+)</name>
        <dbReference type="ChEBI" id="CHEBI:29105"/>
    </ligand>
</feature>
<dbReference type="InterPro" id="IPR030661">
    <property type="entry name" value="Uba2"/>
</dbReference>
<keyword evidence="4 7" id="KW-0862">Zinc</keyword>
<evidence type="ECO:0000313" key="10">
    <source>
        <dbReference type="Proteomes" id="UP001057455"/>
    </source>
</evidence>
<feature type="binding site" evidence="6">
    <location>
        <begin position="133"/>
        <end position="138"/>
    </location>
    <ligand>
        <name>ATP</name>
        <dbReference type="ChEBI" id="CHEBI:30616"/>
    </ligand>
</feature>
<protein>
    <recommendedName>
        <fullName evidence="4">SUMO-activating enzyme subunit</fullName>
    </recommendedName>
</protein>
<comment type="caution">
    <text evidence="9">The sequence shown here is derived from an EMBL/GenBank/DDBJ whole genome shotgun (WGS) entry which is preliminary data.</text>
</comment>
<proteinExistence type="inferred from homology"/>
<dbReference type="OrthoDB" id="10255449at2759"/>
<accession>A0A9W5TCU9</accession>
<evidence type="ECO:0000256" key="1">
    <source>
        <dbReference type="ARBA" id="ARBA00022741"/>
    </source>
</evidence>
<keyword evidence="4 7" id="KW-0479">Metal-binding</keyword>
<dbReference type="GO" id="GO:0031510">
    <property type="term" value="C:SUMO activating enzyme complex"/>
    <property type="evidence" value="ECO:0007669"/>
    <property type="project" value="UniProtKB-UniRule"/>
</dbReference>
<comment type="subunit">
    <text evidence="4">Heterodimer.</text>
</comment>
<evidence type="ECO:0000256" key="7">
    <source>
        <dbReference type="PIRSR" id="PIRSR039133-3"/>
    </source>
</evidence>
<comment type="pathway">
    <text evidence="4">Protein modification; protein sumoylation.</text>
</comment>
<keyword evidence="1 4" id="KW-0547">Nucleotide-binding</keyword>
<dbReference type="PIRSF" id="PIRSF039133">
    <property type="entry name" value="SUMO_E1B"/>
    <property type="match status" value="1"/>
</dbReference>
<feature type="binding site" evidence="6">
    <location>
        <begin position="74"/>
        <end position="77"/>
    </location>
    <ligand>
        <name>ATP</name>
        <dbReference type="ChEBI" id="CHEBI:30616"/>
    </ligand>
</feature>
<dbReference type="PANTHER" id="PTHR10953">
    <property type="entry name" value="UBIQUITIN-ACTIVATING ENZYME E1"/>
    <property type="match status" value="1"/>
</dbReference>
<dbReference type="Gene3D" id="1.10.10.520">
    <property type="entry name" value="Ubiquitin activating enzymes (Uba3). Chain: B, domain 2"/>
    <property type="match status" value="1"/>
</dbReference>
<evidence type="ECO:0000256" key="4">
    <source>
        <dbReference type="PIRNR" id="PIRNR039133"/>
    </source>
</evidence>
<dbReference type="InterPro" id="IPR035985">
    <property type="entry name" value="Ubiquitin-activating_enz"/>
</dbReference>
<feature type="active site" description="Glycyl thioester intermediate" evidence="5">
    <location>
        <position position="189"/>
    </location>
</feature>